<feature type="transmembrane region" description="Helical" evidence="1">
    <location>
        <begin position="299"/>
        <end position="317"/>
    </location>
</feature>
<feature type="transmembrane region" description="Helical" evidence="1">
    <location>
        <begin position="324"/>
        <end position="345"/>
    </location>
</feature>
<evidence type="ECO:0000313" key="3">
    <source>
        <dbReference type="Proteomes" id="UP000484015"/>
    </source>
</evidence>
<dbReference type="Proteomes" id="UP000484015">
    <property type="component" value="Unassembled WGS sequence"/>
</dbReference>
<feature type="transmembrane region" description="Helical" evidence="1">
    <location>
        <begin position="357"/>
        <end position="373"/>
    </location>
</feature>
<feature type="transmembrane region" description="Helical" evidence="1">
    <location>
        <begin position="154"/>
        <end position="172"/>
    </location>
</feature>
<protein>
    <submittedName>
        <fullName evidence="2">Uncharacterized protein</fullName>
    </submittedName>
</protein>
<comment type="caution">
    <text evidence="2">The sequence shown here is derived from an EMBL/GenBank/DDBJ whole genome shotgun (WGS) entry which is preliminary data.</text>
</comment>
<proteinExistence type="predicted"/>
<dbReference type="EMBL" id="WNLA01000001">
    <property type="protein sequence ID" value="MTW00814.1"/>
    <property type="molecule type" value="Genomic_DNA"/>
</dbReference>
<evidence type="ECO:0000313" key="2">
    <source>
        <dbReference type="EMBL" id="MTW00814.1"/>
    </source>
</evidence>
<keyword evidence="1" id="KW-0472">Membrane</keyword>
<accession>A0A6L6PUP2</accession>
<dbReference type="OrthoDB" id="8736377at2"/>
<evidence type="ECO:0000256" key="1">
    <source>
        <dbReference type="SAM" id="Phobius"/>
    </source>
</evidence>
<name>A0A6L6PUP2_9BURK</name>
<feature type="transmembrane region" description="Helical" evidence="1">
    <location>
        <begin position="184"/>
        <end position="206"/>
    </location>
</feature>
<feature type="transmembrane region" description="Helical" evidence="1">
    <location>
        <begin position="212"/>
        <end position="230"/>
    </location>
</feature>
<sequence>MTVFSVLAKPRSFVLSLLVVITAMFFSCKPQHHGDVVEYMLVTVALSEHKSPEIRLSDIATGKRLSPDHAHVFNILEQDIRQNKQDVYAAFVRGKHDAVYSVHFFGYPALAVLPYKVLTRLGLDPFKCFQAVNLAALFVLGLALYRLFGSSGKAWFGLLLFIGCGGFQYWAWSSPEMVSASLLLAGLILYVTGAPVWGGLVAGLAAWQNPTILFFFGFAPLLHLCVARTAGEPLLAAIKRLVGLRQLAGLALGIALVALPPLFNLYQFGVPNIIAKLYSESVFISFTRLQSFFFDLNQGMLLGIPAVAAMLLLWGWRQQGGRQAVILAGCIAFTLLLCIPAMAVFNWNSDAHGVMRYAFWSAMPLLFALLWRLQTAPRWPAALCAAVLLAQAASTAYVISYKYTEFSPLAEWVLEKWPEHYHPEPEIFVERANHNDEYIDAAQVYRYPATGTPIKHVYNRAHPLGEVNLCGAGKELAPGNQVTYTYRDWSYVDGPVTCQPEGTNSGHWRMAQFRELGPNLMVSGWGDLEEGPGTWKGAWTISPKAQLRLVIPANLRLRKVSFSGHYLGSLTHTRVKIDGKDLGMMRLNKAWSIALPANKNAGDTVLLELEHDLPPPPPGAQDPRQLAFFLNEIVMR</sequence>
<organism evidence="2 3">
    <name type="scientific">Pseudoduganella ginsengisoli</name>
    <dbReference type="NCBI Taxonomy" id="1462440"/>
    <lineage>
        <taxon>Bacteria</taxon>
        <taxon>Pseudomonadati</taxon>
        <taxon>Pseudomonadota</taxon>
        <taxon>Betaproteobacteria</taxon>
        <taxon>Burkholderiales</taxon>
        <taxon>Oxalobacteraceae</taxon>
        <taxon>Telluria group</taxon>
        <taxon>Pseudoduganella</taxon>
    </lineage>
</organism>
<feature type="transmembrane region" description="Helical" evidence="1">
    <location>
        <begin position="98"/>
        <end position="118"/>
    </location>
</feature>
<dbReference type="RefSeq" id="WP_155437213.1">
    <property type="nucleotide sequence ID" value="NZ_WNLA01000001.1"/>
</dbReference>
<keyword evidence="1" id="KW-1133">Transmembrane helix</keyword>
<feature type="transmembrane region" description="Helical" evidence="1">
    <location>
        <begin position="380"/>
        <end position="399"/>
    </location>
</feature>
<keyword evidence="1" id="KW-0812">Transmembrane</keyword>
<keyword evidence="3" id="KW-1185">Reference proteome</keyword>
<reference evidence="2 3" key="1">
    <citation type="submission" date="2019-11" db="EMBL/GenBank/DDBJ databases">
        <title>Type strains purchased from KCTC, JCM and DSMZ.</title>
        <authorList>
            <person name="Lu H."/>
        </authorList>
    </citation>
    <scope>NUCLEOTIDE SEQUENCE [LARGE SCALE GENOMIC DNA]</scope>
    <source>
        <strain evidence="2 3">KCTC 42409</strain>
    </source>
</reference>
<dbReference type="AlphaFoldDB" id="A0A6L6PUP2"/>
<feature type="transmembrane region" description="Helical" evidence="1">
    <location>
        <begin position="130"/>
        <end position="148"/>
    </location>
</feature>
<feature type="transmembrane region" description="Helical" evidence="1">
    <location>
        <begin position="242"/>
        <end position="263"/>
    </location>
</feature>
<gene>
    <name evidence="2" type="ORF">GM668_01805</name>
</gene>